<keyword evidence="2" id="KW-1185">Reference proteome</keyword>
<evidence type="ECO:0000313" key="1">
    <source>
        <dbReference type="EMBL" id="RHZ60556.1"/>
    </source>
</evidence>
<reference evidence="1 2" key="1">
    <citation type="submission" date="2018-08" db="EMBL/GenBank/DDBJ databases">
        <title>Genome and evolution of the arbuscular mycorrhizal fungus Diversispora epigaea (formerly Glomus versiforme) and its bacterial endosymbionts.</title>
        <authorList>
            <person name="Sun X."/>
            <person name="Fei Z."/>
            <person name="Harrison M."/>
        </authorList>
    </citation>
    <scope>NUCLEOTIDE SEQUENCE [LARGE SCALE GENOMIC DNA]</scope>
    <source>
        <strain evidence="1 2">IT104</strain>
    </source>
</reference>
<comment type="caution">
    <text evidence="1">The sequence shown here is derived from an EMBL/GenBank/DDBJ whole genome shotgun (WGS) entry which is preliminary data.</text>
</comment>
<dbReference type="AlphaFoldDB" id="A0A397HG72"/>
<organism evidence="1 2">
    <name type="scientific">Diversispora epigaea</name>
    <dbReference type="NCBI Taxonomy" id="1348612"/>
    <lineage>
        <taxon>Eukaryota</taxon>
        <taxon>Fungi</taxon>
        <taxon>Fungi incertae sedis</taxon>
        <taxon>Mucoromycota</taxon>
        <taxon>Glomeromycotina</taxon>
        <taxon>Glomeromycetes</taxon>
        <taxon>Diversisporales</taxon>
        <taxon>Diversisporaceae</taxon>
        <taxon>Diversispora</taxon>
    </lineage>
</organism>
<protein>
    <submittedName>
        <fullName evidence="1">Uncharacterized protein</fullName>
    </submittedName>
</protein>
<dbReference type="EMBL" id="PQFF01000322">
    <property type="protein sequence ID" value="RHZ60556.1"/>
    <property type="molecule type" value="Genomic_DNA"/>
</dbReference>
<gene>
    <name evidence="1" type="ORF">Glove_352g66</name>
</gene>
<proteinExistence type="predicted"/>
<accession>A0A397HG72</accession>
<sequence length="204" mass="24215">MKNQIHLKHFKVFLDMSTNLVKQKDFLIHSSKQGFQVALMSEYLRKSAFIDIANGEFAKHKNKWMTIYKQKVIEYKQKYDDKKLNYFHEAMPCTIHILVNQEHLLPAKDMKDVKLKLVIQFLMFTKYKKCHFLEFFEYKRNLTLVTCQVIWTSISSPNIENYNLIKDFQTSFKYLYNNSILPNNALILSPLCIRLIASANIETT</sequence>
<dbReference type="Proteomes" id="UP000266861">
    <property type="component" value="Unassembled WGS sequence"/>
</dbReference>
<evidence type="ECO:0000313" key="2">
    <source>
        <dbReference type="Proteomes" id="UP000266861"/>
    </source>
</evidence>
<name>A0A397HG72_9GLOM</name>